<feature type="transmembrane region" description="Helical" evidence="1">
    <location>
        <begin position="266"/>
        <end position="286"/>
    </location>
</feature>
<keyword evidence="1" id="KW-1133">Transmembrane helix</keyword>
<protein>
    <recommendedName>
        <fullName evidence="4">Glycosyltransferase RgtA/B/C/D-like domain-containing protein</fullName>
    </recommendedName>
</protein>
<dbReference type="EMBL" id="PGTN01000013">
    <property type="protein sequence ID" value="PJF48477.1"/>
    <property type="molecule type" value="Genomic_DNA"/>
</dbReference>
<dbReference type="AlphaFoldDB" id="A0A2M8QF93"/>
<feature type="transmembrane region" description="Helical" evidence="1">
    <location>
        <begin position="372"/>
        <end position="393"/>
    </location>
</feature>
<feature type="transmembrane region" description="Helical" evidence="1">
    <location>
        <begin position="29"/>
        <end position="56"/>
    </location>
</feature>
<name>A0A2M8QF93_9CHLR</name>
<feature type="transmembrane region" description="Helical" evidence="1">
    <location>
        <begin position="348"/>
        <end position="366"/>
    </location>
</feature>
<feature type="transmembrane region" description="Helical" evidence="1">
    <location>
        <begin position="317"/>
        <end position="336"/>
    </location>
</feature>
<feature type="transmembrane region" description="Helical" evidence="1">
    <location>
        <begin position="431"/>
        <end position="450"/>
    </location>
</feature>
<sequence length="611" mass="66522">MVNSTGIVVEELTPPAASPRALQHARFGAALSSLSVVALGLTIAIFAGYFVIYLVYARALFAFPFDYDQGEGFELYDAIRLARGEGIYLDNAEFPFYASNYPPVYRLVLAPLVAWFGPHLWVGRALAFAASLVTGALIFLAARRLWQAEGLAGDERQSRRALRASLFPILRLCVPLLAALAFFAANYVYQVGPLARAHVPMVMFAFAGISCLDIGLDPRRASPEAARARYSALGVVLLLIAGWTKLQAVDALVAGFTYLLIRRPKWFALALAASALVTGALVLAMNAATNGQFWLNVVLANVNAYDIAVTWQTYGQWFRLQGVLIVCSVLYVAWDVARAARARSFGPITIWSLYFVAGSAMGMLTGKWGAGPAYLIAAIAASCVCAAGLLVRITHRWARRLRDEAQGARDAARSTSDATSDASGAERRAPYLPALATALAALIFFLQAALNVHLPTSGRIFGAIARLIGVADTSSYPPYPYYDSAGFTQLGHLLDPADAANGWAMVEMIRSVPGPVWSEEAMLTLLAGKDVVTNPTQLLNLSKNGMLDTSRMIAMIEQRAFGAVVFRALFYPDEVKEAIFRNYYWARHFRMNGFDYWVLLPAEQRANGDPQ</sequence>
<feature type="transmembrane region" description="Helical" evidence="1">
    <location>
        <begin position="293"/>
        <end position="311"/>
    </location>
</feature>
<feature type="transmembrane region" description="Helical" evidence="1">
    <location>
        <begin position="121"/>
        <end position="142"/>
    </location>
</feature>
<evidence type="ECO:0000313" key="2">
    <source>
        <dbReference type="EMBL" id="PJF48477.1"/>
    </source>
</evidence>
<organism evidence="2 3">
    <name type="scientific">Candidatus Thermofonsia Clade 3 bacterium</name>
    <dbReference type="NCBI Taxonomy" id="2364212"/>
    <lineage>
        <taxon>Bacteria</taxon>
        <taxon>Bacillati</taxon>
        <taxon>Chloroflexota</taxon>
        <taxon>Candidatus Thermofontia</taxon>
        <taxon>Candidatus Thermofonsia Clade 3</taxon>
    </lineage>
</organism>
<feature type="transmembrane region" description="Helical" evidence="1">
    <location>
        <begin position="197"/>
        <end position="216"/>
    </location>
</feature>
<comment type="caution">
    <text evidence="2">The sequence shown here is derived from an EMBL/GenBank/DDBJ whole genome shotgun (WGS) entry which is preliminary data.</text>
</comment>
<accession>A0A2M8QF93</accession>
<proteinExistence type="predicted"/>
<evidence type="ECO:0008006" key="4">
    <source>
        <dbReference type="Google" id="ProtNLM"/>
    </source>
</evidence>
<feature type="transmembrane region" description="Helical" evidence="1">
    <location>
        <begin position="162"/>
        <end position="185"/>
    </location>
</feature>
<feature type="transmembrane region" description="Helical" evidence="1">
    <location>
        <begin position="228"/>
        <end position="246"/>
    </location>
</feature>
<evidence type="ECO:0000313" key="3">
    <source>
        <dbReference type="Proteomes" id="UP000230790"/>
    </source>
</evidence>
<gene>
    <name evidence="2" type="ORF">CUN48_03180</name>
</gene>
<evidence type="ECO:0000256" key="1">
    <source>
        <dbReference type="SAM" id="Phobius"/>
    </source>
</evidence>
<keyword evidence="1" id="KW-0812">Transmembrane</keyword>
<dbReference type="Proteomes" id="UP000230790">
    <property type="component" value="Unassembled WGS sequence"/>
</dbReference>
<reference evidence="2 3" key="1">
    <citation type="submission" date="2017-11" db="EMBL/GenBank/DDBJ databases">
        <title>Evolution of Phototrophy in the Chloroflexi Phylum Driven by Horizontal Gene Transfer.</title>
        <authorList>
            <person name="Ward L.M."/>
            <person name="Hemp J."/>
            <person name="Shih P.M."/>
            <person name="Mcglynn S.E."/>
            <person name="Fischer W."/>
        </authorList>
    </citation>
    <scope>NUCLEOTIDE SEQUENCE [LARGE SCALE GENOMIC DNA]</scope>
    <source>
        <strain evidence="2">JP3_7</strain>
    </source>
</reference>
<keyword evidence="1" id="KW-0472">Membrane</keyword>